<dbReference type="AlphaFoldDB" id="A0A368NKZ5"/>
<reference evidence="2 3" key="1">
    <citation type="submission" date="2018-07" db="EMBL/GenBank/DDBJ databases">
        <title>Corallincola holothuriorum sp. nov., a new facultative anaerobe isolated from sea cucumber Apostichopus japonicus.</title>
        <authorList>
            <person name="Xia H."/>
        </authorList>
    </citation>
    <scope>NUCLEOTIDE SEQUENCE [LARGE SCALE GENOMIC DNA]</scope>
    <source>
        <strain evidence="2 3">C4</strain>
    </source>
</reference>
<keyword evidence="3" id="KW-1185">Reference proteome</keyword>
<organism evidence="2 3">
    <name type="scientific">Corallincola holothuriorum</name>
    <dbReference type="NCBI Taxonomy" id="2282215"/>
    <lineage>
        <taxon>Bacteria</taxon>
        <taxon>Pseudomonadati</taxon>
        <taxon>Pseudomonadota</taxon>
        <taxon>Gammaproteobacteria</taxon>
        <taxon>Alteromonadales</taxon>
        <taxon>Psychromonadaceae</taxon>
        <taxon>Corallincola</taxon>
    </lineage>
</organism>
<comment type="caution">
    <text evidence="2">The sequence shown here is derived from an EMBL/GenBank/DDBJ whole genome shotgun (WGS) entry which is preliminary data.</text>
</comment>
<proteinExistence type="predicted"/>
<keyword evidence="1" id="KW-0472">Membrane</keyword>
<dbReference type="EMBL" id="QPID01000004">
    <property type="protein sequence ID" value="RCU50445.1"/>
    <property type="molecule type" value="Genomic_DNA"/>
</dbReference>
<keyword evidence="1" id="KW-0812">Transmembrane</keyword>
<name>A0A368NKZ5_9GAMM</name>
<protein>
    <recommendedName>
        <fullName evidence="4">PH domain-containing protein</fullName>
    </recommendedName>
</protein>
<feature type="transmembrane region" description="Helical" evidence="1">
    <location>
        <begin position="38"/>
        <end position="60"/>
    </location>
</feature>
<evidence type="ECO:0000313" key="2">
    <source>
        <dbReference type="EMBL" id="RCU50445.1"/>
    </source>
</evidence>
<evidence type="ECO:0008006" key="4">
    <source>
        <dbReference type="Google" id="ProtNLM"/>
    </source>
</evidence>
<evidence type="ECO:0000313" key="3">
    <source>
        <dbReference type="Proteomes" id="UP000252558"/>
    </source>
</evidence>
<dbReference type="Proteomes" id="UP000252558">
    <property type="component" value="Unassembled WGS sequence"/>
</dbReference>
<gene>
    <name evidence="2" type="ORF">DU002_08460</name>
</gene>
<evidence type="ECO:0000256" key="1">
    <source>
        <dbReference type="SAM" id="Phobius"/>
    </source>
</evidence>
<sequence>MLYKPTMWTNQRKLVFFCCLALLPVAIAGFYLALDRTFTSFLLTLSIAGLLFSLASADAVSIRFSDGMVTVARSGMVMNNIELSSIVRVAKEQRGHINGVSVECTGDVIHFVPLSMFNDVEQDEIVQRLSNV</sequence>
<accession>A0A368NKZ5</accession>
<keyword evidence="1" id="KW-1133">Transmembrane helix</keyword>